<keyword evidence="2" id="KW-1185">Reference proteome</keyword>
<dbReference type="OrthoDB" id="798818at2"/>
<comment type="caution">
    <text evidence="1">The sequence shown here is derived from an EMBL/GenBank/DDBJ whole genome shotgun (WGS) entry which is preliminary data.</text>
</comment>
<dbReference type="AlphaFoldDB" id="A0A1S9PBL5"/>
<dbReference type="Proteomes" id="UP000189739">
    <property type="component" value="Unassembled WGS sequence"/>
</dbReference>
<dbReference type="STRING" id="1792845.BC343_11750"/>
<dbReference type="RefSeq" id="WP_078350050.1">
    <property type="nucleotide sequence ID" value="NZ_MBTF01000034.1"/>
</dbReference>
<dbReference type="EMBL" id="MBTF01000034">
    <property type="protein sequence ID" value="OOQ58301.1"/>
    <property type="molecule type" value="Genomic_DNA"/>
</dbReference>
<protein>
    <submittedName>
        <fullName evidence="1">Uncharacterized protein</fullName>
    </submittedName>
</protein>
<evidence type="ECO:0000313" key="1">
    <source>
        <dbReference type="EMBL" id="OOQ58301.1"/>
    </source>
</evidence>
<organism evidence="1 2">
    <name type="scientific">Mucilaginibacter pedocola</name>
    <dbReference type="NCBI Taxonomy" id="1792845"/>
    <lineage>
        <taxon>Bacteria</taxon>
        <taxon>Pseudomonadati</taxon>
        <taxon>Bacteroidota</taxon>
        <taxon>Sphingobacteriia</taxon>
        <taxon>Sphingobacteriales</taxon>
        <taxon>Sphingobacteriaceae</taxon>
        <taxon>Mucilaginibacter</taxon>
    </lineage>
</organism>
<gene>
    <name evidence="1" type="ORF">BC343_11750</name>
</gene>
<name>A0A1S9PBL5_9SPHI</name>
<accession>A0A1S9PBL5</accession>
<reference evidence="1 2" key="1">
    <citation type="submission" date="2016-07" db="EMBL/GenBank/DDBJ databases">
        <title>Genomic analysis of zinc-resistant bacterium Mucilaginibacter pedocola TBZ30.</title>
        <authorList>
            <person name="Huang J."/>
            <person name="Tang J."/>
        </authorList>
    </citation>
    <scope>NUCLEOTIDE SEQUENCE [LARGE SCALE GENOMIC DNA]</scope>
    <source>
        <strain evidence="1 2">TBZ30</strain>
    </source>
</reference>
<sequence>MERINIQCLIGGKETQLQLDKKAMPGENGPCFMITADGCFKGYITQKNGAYQPIGSLYFIIEDLRAIAEQIERQTSSAI</sequence>
<evidence type="ECO:0000313" key="2">
    <source>
        <dbReference type="Proteomes" id="UP000189739"/>
    </source>
</evidence>
<proteinExistence type="predicted"/>